<gene>
    <name evidence="1" type="primary">WBGene00097581</name>
</gene>
<evidence type="ECO:0000313" key="2">
    <source>
        <dbReference type="Proteomes" id="UP000005239"/>
    </source>
</evidence>
<reference evidence="1" key="2">
    <citation type="submission" date="2022-06" db="UniProtKB">
        <authorList>
            <consortium name="EnsemblMetazoa"/>
        </authorList>
    </citation>
    <scope>IDENTIFICATION</scope>
    <source>
        <strain evidence="1">PS312</strain>
    </source>
</reference>
<accession>A0A8R1YBT9</accession>
<dbReference type="AlphaFoldDB" id="A0A2A6CW11"/>
<dbReference type="Proteomes" id="UP000005239">
    <property type="component" value="Unassembled WGS sequence"/>
</dbReference>
<accession>A0A2A6CW11</accession>
<dbReference type="EnsemblMetazoa" id="PPA08027.1">
    <property type="protein sequence ID" value="PPA08027.1"/>
    <property type="gene ID" value="WBGene00097581"/>
</dbReference>
<organism evidence="1 2">
    <name type="scientific">Pristionchus pacificus</name>
    <name type="common">Parasitic nematode worm</name>
    <dbReference type="NCBI Taxonomy" id="54126"/>
    <lineage>
        <taxon>Eukaryota</taxon>
        <taxon>Metazoa</taxon>
        <taxon>Ecdysozoa</taxon>
        <taxon>Nematoda</taxon>
        <taxon>Chromadorea</taxon>
        <taxon>Rhabditida</taxon>
        <taxon>Rhabditina</taxon>
        <taxon>Diplogasteromorpha</taxon>
        <taxon>Diplogasteroidea</taxon>
        <taxon>Neodiplogasteridae</taxon>
        <taxon>Pristionchus</taxon>
    </lineage>
</organism>
<sequence length="103" mass="11180">MATTAGHRVLPGKNEEEEKFVQLDQKFDGAPSYENPLTIAICVILFIIVLIGVFVCYKLWSTPCGPSNNEATETTPPLRATLDNVESSAKLLEAASSSTVHKD</sequence>
<proteinExistence type="predicted"/>
<protein>
    <submittedName>
        <fullName evidence="1">Uncharacterized protein</fullName>
    </submittedName>
</protein>
<name>A0A2A6CW11_PRIPA</name>
<keyword evidence="2" id="KW-1185">Reference proteome</keyword>
<reference evidence="2" key="1">
    <citation type="journal article" date="2008" name="Nat. Genet.">
        <title>The Pristionchus pacificus genome provides a unique perspective on nematode lifestyle and parasitism.</title>
        <authorList>
            <person name="Dieterich C."/>
            <person name="Clifton S.W."/>
            <person name="Schuster L.N."/>
            <person name="Chinwalla A."/>
            <person name="Delehaunty K."/>
            <person name="Dinkelacker I."/>
            <person name="Fulton L."/>
            <person name="Fulton R."/>
            <person name="Godfrey J."/>
            <person name="Minx P."/>
            <person name="Mitreva M."/>
            <person name="Roeseler W."/>
            <person name="Tian H."/>
            <person name="Witte H."/>
            <person name="Yang S.P."/>
            <person name="Wilson R.K."/>
            <person name="Sommer R.J."/>
        </authorList>
    </citation>
    <scope>NUCLEOTIDE SEQUENCE [LARGE SCALE GENOMIC DNA]</scope>
    <source>
        <strain evidence="2">PS312</strain>
    </source>
</reference>
<evidence type="ECO:0000313" key="1">
    <source>
        <dbReference type="EnsemblMetazoa" id="PPA08027.1"/>
    </source>
</evidence>